<keyword evidence="1" id="KW-0732">Signal</keyword>
<evidence type="ECO:0000256" key="1">
    <source>
        <dbReference type="SAM" id="SignalP"/>
    </source>
</evidence>
<name>A0A2V0NLB3_9CHLO</name>
<reference evidence="2 3" key="1">
    <citation type="journal article" date="2018" name="Sci. Rep.">
        <title>Raphidocelis subcapitata (=Pseudokirchneriella subcapitata) provides an insight into genome evolution and environmental adaptations in the Sphaeropleales.</title>
        <authorList>
            <person name="Suzuki S."/>
            <person name="Yamaguchi H."/>
            <person name="Nakajima N."/>
            <person name="Kawachi M."/>
        </authorList>
    </citation>
    <scope>NUCLEOTIDE SEQUENCE [LARGE SCALE GENOMIC DNA]</scope>
    <source>
        <strain evidence="2 3">NIES-35</strain>
    </source>
</reference>
<dbReference type="InParanoid" id="A0A2V0NLB3"/>
<keyword evidence="3" id="KW-1185">Reference proteome</keyword>
<protein>
    <submittedName>
        <fullName evidence="2">Uncharacterized protein</fullName>
    </submittedName>
</protein>
<evidence type="ECO:0000313" key="3">
    <source>
        <dbReference type="Proteomes" id="UP000247498"/>
    </source>
</evidence>
<feature type="signal peptide" evidence="1">
    <location>
        <begin position="1"/>
        <end position="23"/>
    </location>
</feature>
<organism evidence="2 3">
    <name type="scientific">Raphidocelis subcapitata</name>
    <dbReference type="NCBI Taxonomy" id="307507"/>
    <lineage>
        <taxon>Eukaryota</taxon>
        <taxon>Viridiplantae</taxon>
        <taxon>Chlorophyta</taxon>
        <taxon>core chlorophytes</taxon>
        <taxon>Chlorophyceae</taxon>
        <taxon>CS clade</taxon>
        <taxon>Sphaeropleales</taxon>
        <taxon>Selenastraceae</taxon>
        <taxon>Raphidocelis</taxon>
    </lineage>
</organism>
<dbReference type="OrthoDB" id="530066at2759"/>
<dbReference type="AlphaFoldDB" id="A0A2V0NLB3"/>
<dbReference type="EMBL" id="BDRX01000003">
    <property type="protein sequence ID" value="GBF88188.1"/>
    <property type="molecule type" value="Genomic_DNA"/>
</dbReference>
<proteinExistence type="predicted"/>
<sequence length="361" mass="38861">MRAAAPLLLLALLAAASARLAGADVVKEHRTAAPAAGANCRGERAVVTPSSMPNNVSAEAFSQAGVEQHFEAYTDLGEFVPSHGTTFACVDSRSEYGVLGTPGGDIAELIGAVIVYFAQSGEAFSEEAVAEAFNAFVSDEAGIITAKRPLYMHTSDDKLRSIFKKVYDDGVKPKPTTFPHIAPKGKKERDIWLKHLLEGGSQGCGHLRLMLERPADYGLPTVEVPRAVIAAYLNWWWPTPLGSPERAKARWTVLQGPLIGKAVCVVDSDEGCADASPTVPASHDGSQVFVYHAKAVQEFRDQVLVPWFVSYGASRGKTIDQARFSDALKSLQSQHLGATLKLLDPVNRLPLWAVTVKSKQI</sequence>
<dbReference type="Proteomes" id="UP000247498">
    <property type="component" value="Unassembled WGS sequence"/>
</dbReference>
<evidence type="ECO:0000313" key="2">
    <source>
        <dbReference type="EMBL" id="GBF88188.1"/>
    </source>
</evidence>
<comment type="caution">
    <text evidence="2">The sequence shown here is derived from an EMBL/GenBank/DDBJ whole genome shotgun (WGS) entry which is preliminary data.</text>
</comment>
<gene>
    <name evidence="2" type="ORF">Rsub_00900</name>
</gene>
<feature type="chain" id="PRO_5016156001" evidence="1">
    <location>
        <begin position="24"/>
        <end position="361"/>
    </location>
</feature>
<accession>A0A2V0NLB3</accession>